<keyword evidence="2" id="KW-1185">Reference proteome</keyword>
<proteinExistence type="predicted"/>
<dbReference type="InterPro" id="IPR029063">
    <property type="entry name" value="SAM-dependent_MTases_sf"/>
</dbReference>
<dbReference type="Proteomes" id="UP001273350">
    <property type="component" value="Unassembled WGS sequence"/>
</dbReference>
<reference evidence="1 2" key="1">
    <citation type="submission" date="2023-11" db="EMBL/GenBank/DDBJ databases">
        <title>Unpublished Manusciprt.</title>
        <authorList>
            <person name="Saticioglu I.B."/>
            <person name="Ay H."/>
            <person name="Ajmi N."/>
            <person name="Altun S."/>
            <person name="Duman M."/>
        </authorList>
    </citation>
    <scope>NUCLEOTIDE SEQUENCE [LARGE SCALE GENOMIC DNA]</scope>
    <source>
        <strain evidence="1 2">Fl-318</strain>
    </source>
</reference>
<organism evidence="1 2">
    <name type="scientific">Flavobacterium cupriresistens</name>
    <dbReference type="NCBI Taxonomy" id="2893885"/>
    <lineage>
        <taxon>Bacteria</taxon>
        <taxon>Pseudomonadati</taxon>
        <taxon>Bacteroidota</taxon>
        <taxon>Flavobacteriia</taxon>
        <taxon>Flavobacteriales</taxon>
        <taxon>Flavobacteriaceae</taxon>
        <taxon>Flavobacterium</taxon>
    </lineage>
</organism>
<sequence>MYKQELTFIVKSIIASNTVDEHIRCAGELSGFYKKVTKIFISESNETFVKGGIALSSSEAADCVDDSLRTVFFIKGIYKALTKLSIDFPERSINVLYAGCGPYATLILPLLPLFNKEKINALLLDINIESIASVQQLVSVIGLEEYNIHLVETNAITYTKPVDFTIDLAISETMHYALTREPQVAIMRNITRQLASDAILIPEEISIDLAYTFFDYEPYLKYTTDGIKGYKEMQPYPDNVFVDRLFTINKEHCGRENHNSKLESSFYDLPENFSNHPDIAIFTELKIFEDITLRTAESFITNPYCLVSMYNLRDYSKIQLVYDFSEIPQWSYSLKK</sequence>
<dbReference type="RefSeq" id="WP_230002251.1">
    <property type="nucleotide sequence ID" value="NZ_CP087134.1"/>
</dbReference>
<gene>
    <name evidence="1" type="ORF">SGQ83_20400</name>
</gene>
<evidence type="ECO:0000313" key="2">
    <source>
        <dbReference type="Proteomes" id="UP001273350"/>
    </source>
</evidence>
<dbReference type="EMBL" id="JAWXVI010000012">
    <property type="protein sequence ID" value="MDX6191728.1"/>
    <property type="molecule type" value="Genomic_DNA"/>
</dbReference>
<dbReference type="SUPFAM" id="SSF53335">
    <property type="entry name" value="S-adenosyl-L-methionine-dependent methyltransferases"/>
    <property type="match status" value="1"/>
</dbReference>
<evidence type="ECO:0000313" key="1">
    <source>
        <dbReference type="EMBL" id="MDX6191728.1"/>
    </source>
</evidence>
<accession>A0ABU4RIJ4</accession>
<comment type="caution">
    <text evidence="1">The sequence shown here is derived from an EMBL/GenBank/DDBJ whole genome shotgun (WGS) entry which is preliminary data.</text>
</comment>
<evidence type="ECO:0008006" key="3">
    <source>
        <dbReference type="Google" id="ProtNLM"/>
    </source>
</evidence>
<name>A0ABU4RIJ4_9FLAO</name>
<dbReference type="Gene3D" id="3.40.50.150">
    <property type="entry name" value="Vaccinia Virus protein VP39"/>
    <property type="match status" value="1"/>
</dbReference>
<protein>
    <recommendedName>
        <fullName evidence="3">Phytanoyl-CoA dioxygenase</fullName>
    </recommendedName>
</protein>